<dbReference type="Proteomes" id="UP000327157">
    <property type="component" value="Chromosome 1"/>
</dbReference>
<reference evidence="1 2" key="3">
    <citation type="submission" date="2019-11" db="EMBL/GenBank/DDBJ databases">
        <title>A de novo genome assembly of a pear dwarfing rootstock.</title>
        <authorList>
            <person name="Wang F."/>
            <person name="Wang J."/>
            <person name="Li S."/>
            <person name="Zhang Y."/>
            <person name="Fang M."/>
            <person name="Ma L."/>
            <person name="Zhao Y."/>
            <person name="Jiang S."/>
        </authorList>
    </citation>
    <scope>NUCLEOTIDE SEQUENCE [LARGE SCALE GENOMIC DNA]</scope>
    <source>
        <strain evidence="1">S2</strain>
        <tissue evidence="1">Leaf</tissue>
    </source>
</reference>
<reference evidence="2" key="2">
    <citation type="submission" date="2019-10" db="EMBL/GenBank/DDBJ databases">
        <title>A de novo genome assembly of a pear dwarfing rootstock.</title>
        <authorList>
            <person name="Wang F."/>
            <person name="Wang J."/>
            <person name="Li S."/>
            <person name="Zhang Y."/>
            <person name="Fang M."/>
            <person name="Ma L."/>
            <person name="Zhao Y."/>
            <person name="Jiang S."/>
        </authorList>
    </citation>
    <scope>NUCLEOTIDE SEQUENCE [LARGE SCALE GENOMIC DNA]</scope>
</reference>
<sequence length="65" mass="7286">MADARRNGFMRFAEQGKCSPGGYSMCHTISDSASKSNSPRQYIIHRIRVLEMDETTGFISSDALR</sequence>
<reference evidence="1 2" key="1">
    <citation type="submission" date="2019-09" db="EMBL/GenBank/DDBJ databases">
        <authorList>
            <person name="Ou C."/>
        </authorList>
    </citation>
    <scope>NUCLEOTIDE SEQUENCE [LARGE SCALE GENOMIC DNA]</scope>
    <source>
        <strain evidence="1">S2</strain>
        <tissue evidence="1">Leaf</tissue>
    </source>
</reference>
<keyword evidence="2" id="KW-1185">Reference proteome</keyword>
<evidence type="ECO:0000313" key="1">
    <source>
        <dbReference type="EMBL" id="KAB2598112.1"/>
    </source>
</evidence>
<dbReference type="EMBL" id="SMOL01000768">
    <property type="protein sequence ID" value="KAB2598112.1"/>
    <property type="molecule type" value="Genomic_DNA"/>
</dbReference>
<accession>A0A5N5FA51</accession>
<organism evidence="1 2">
    <name type="scientific">Pyrus ussuriensis x Pyrus communis</name>
    <dbReference type="NCBI Taxonomy" id="2448454"/>
    <lineage>
        <taxon>Eukaryota</taxon>
        <taxon>Viridiplantae</taxon>
        <taxon>Streptophyta</taxon>
        <taxon>Embryophyta</taxon>
        <taxon>Tracheophyta</taxon>
        <taxon>Spermatophyta</taxon>
        <taxon>Magnoliopsida</taxon>
        <taxon>eudicotyledons</taxon>
        <taxon>Gunneridae</taxon>
        <taxon>Pentapetalae</taxon>
        <taxon>rosids</taxon>
        <taxon>fabids</taxon>
        <taxon>Rosales</taxon>
        <taxon>Rosaceae</taxon>
        <taxon>Amygdaloideae</taxon>
        <taxon>Maleae</taxon>
        <taxon>Pyrus</taxon>
    </lineage>
</organism>
<proteinExistence type="predicted"/>
<dbReference type="AlphaFoldDB" id="A0A5N5FA51"/>
<name>A0A5N5FA51_9ROSA</name>
<protein>
    <submittedName>
        <fullName evidence="1">Pentatricopeptide repeat-containing protein</fullName>
    </submittedName>
</protein>
<evidence type="ECO:0000313" key="2">
    <source>
        <dbReference type="Proteomes" id="UP000327157"/>
    </source>
</evidence>
<comment type="caution">
    <text evidence="1">The sequence shown here is derived from an EMBL/GenBank/DDBJ whole genome shotgun (WGS) entry which is preliminary data.</text>
</comment>
<gene>
    <name evidence="1" type="ORF">D8674_001032</name>
</gene>